<evidence type="ECO:0000313" key="1">
    <source>
        <dbReference type="EMBL" id="KAH6937046.1"/>
    </source>
</evidence>
<proteinExistence type="predicted"/>
<evidence type="ECO:0000313" key="2">
    <source>
        <dbReference type="Proteomes" id="UP000821845"/>
    </source>
</evidence>
<dbReference type="EMBL" id="CM023483">
    <property type="protein sequence ID" value="KAH6937046.1"/>
    <property type="molecule type" value="Genomic_DNA"/>
</dbReference>
<accession>A0ACB7SSL2</accession>
<organism evidence="1 2">
    <name type="scientific">Hyalomma asiaticum</name>
    <name type="common">Tick</name>
    <dbReference type="NCBI Taxonomy" id="266040"/>
    <lineage>
        <taxon>Eukaryota</taxon>
        <taxon>Metazoa</taxon>
        <taxon>Ecdysozoa</taxon>
        <taxon>Arthropoda</taxon>
        <taxon>Chelicerata</taxon>
        <taxon>Arachnida</taxon>
        <taxon>Acari</taxon>
        <taxon>Parasitiformes</taxon>
        <taxon>Ixodida</taxon>
        <taxon>Ixodoidea</taxon>
        <taxon>Ixodidae</taxon>
        <taxon>Hyalomminae</taxon>
        <taxon>Hyalomma</taxon>
    </lineage>
</organism>
<gene>
    <name evidence="1" type="ORF">HPB50_025314</name>
</gene>
<name>A0ACB7SSL2_HYAAI</name>
<keyword evidence="2" id="KW-1185">Reference proteome</keyword>
<sequence length="373" mass="40607">MEKFSTFARLPQRSSSESVPTIFWEIRQNSGMDRECDASQVLQAALEQMDGIISSATLDCTADENCNGHSGIDKLLAELRRAVEWSHSAGDGTAHCLDPATAKFVRDWLDQVVKALPNGTATQLSRVVQPIAVSQFGFLMHPSTFRRRLHLDVQERALGSRQQPPETFRSASRTRSLWSKVETLSSPLTRATAACDPVFSVAPIASCAFADCRVVNVLINEERRRHTHGDLGRGPDGRLGRRRVPLRRARLCQGRPTCSLAEALDAAWQCGTVASDCRAADTPGYFSGLQITRRWVYASSLSIDREYSTSHMQQIVTCALLRQCGGWCTGTQAASCVDSALADEATTASGDQVASVCRHVGAPVGAYVCMVTA</sequence>
<dbReference type="Proteomes" id="UP000821845">
    <property type="component" value="Chromosome 3"/>
</dbReference>
<protein>
    <submittedName>
        <fullName evidence="1">Uncharacterized protein</fullName>
    </submittedName>
</protein>
<reference evidence="1" key="1">
    <citation type="submission" date="2020-05" db="EMBL/GenBank/DDBJ databases">
        <title>Large-scale comparative analyses of tick genomes elucidate their genetic diversity and vector capacities.</title>
        <authorList>
            <person name="Jia N."/>
            <person name="Wang J."/>
            <person name="Shi W."/>
            <person name="Du L."/>
            <person name="Sun Y."/>
            <person name="Zhan W."/>
            <person name="Jiang J."/>
            <person name="Wang Q."/>
            <person name="Zhang B."/>
            <person name="Ji P."/>
            <person name="Sakyi L.B."/>
            <person name="Cui X."/>
            <person name="Yuan T."/>
            <person name="Jiang B."/>
            <person name="Yang W."/>
            <person name="Lam T.T.-Y."/>
            <person name="Chang Q."/>
            <person name="Ding S."/>
            <person name="Wang X."/>
            <person name="Zhu J."/>
            <person name="Ruan X."/>
            <person name="Zhao L."/>
            <person name="Wei J."/>
            <person name="Que T."/>
            <person name="Du C."/>
            <person name="Cheng J."/>
            <person name="Dai P."/>
            <person name="Han X."/>
            <person name="Huang E."/>
            <person name="Gao Y."/>
            <person name="Liu J."/>
            <person name="Shao H."/>
            <person name="Ye R."/>
            <person name="Li L."/>
            <person name="Wei W."/>
            <person name="Wang X."/>
            <person name="Wang C."/>
            <person name="Yang T."/>
            <person name="Huo Q."/>
            <person name="Li W."/>
            <person name="Guo W."/>
            <person name="Chen H."/>
            <person name="Zhou L."/>
            <person name="Ni X."/>
            <person name="Tian J."/>
            <person name="Zhou Y."/>
            <person name="Sheng Y."/>
            <person name="Liu T."/>
            <person name="Pan Y."/>
            <person name="Xia L."/>
            <person name="Li J."/>
            <person name="Zhao F."/>
            <person name="Cao W."/>
        </authorList>
    </citation>
    <scope>NUCLEOTIDE SEQUENCE</scope>
    <source>
        <strain evidence="1">Hyas-2018</strain>
    </source>
</reference>
<comment type="caution">
    <text evidence="1">The sequence shown here is derived from an EMBL/GenBank/DDBJ whole genome shotgun (WGS) entry which is preliminary data.</text>
</comment>